<dbReference type="Gene3D" id="3.90.550.10">
    <property type="entry name" value="Spore Coat Polysaccharide Biosynthesis Protein SpsA, Chain A"/>
    <property type="match status" value="1"/>
</dbReference>
<evidence type="ECO:0000256" key="3">
    <source>
        <dbReference type="ARBA" id="ARBA00022741"/>
    </source>
</evidence>
<dbReference type="NCBIfam" id="TIGR03552">
    <property type="entry name" value="F420_cofC"/>
    <property type="match status" value="1"/>
</dbReference>
<dbReference type="SUPFAM" id="SSF53448">
    <property type="entry name" value="Nucleotide-diphospho-sugar transferases"/>
    <property type="match status" value="1"/>
</dbReference>
<evidence type="ECO:0000256" key="1">
    <source>
        <dbReference type="ARBA" id="ARBA00022679"/>
    </source>
</evidence>
<proteinExistence type="inferred from homology"/>
<dbReference type="HAMAP" id="MF_02114">
    <property type="entry name" value="CofC"/>
    <property type="match status" value="1"/>
</dbReference>
<evidence type="ECO:0000259" key="6">
    <source>
        <dbReference type="Pfam" id="PF12804"/>
    </source>
</evidence>
<evidence type="ECO:0000256" key="5">
    <source>
        <dbReference type="HAMAP-Rule" id="MF_02114"/>
    </source>
</evidence>
<name>A0ABW0GKM0_9MICO</name>
<evidence type="ECO:0000313" key="8">
    <source>
        <dbReference type="Proteomes" id="UP001596122"/>
    </source>
</evidence>
<evidence type="ECO:0000256" key="4">
    <source>
        <dbReference type="ARBA" id="ARBA00023134"/>
    </source>
</evidence>
<keyword evidence="2 5" id="KW-0548">Nucleotidyltransferase</keyword>
<protein>
    <recommendedName>
        <fullName evidence="5">Phosphoenolpyruvate guanylyltransferase</fullName>
        <shortName evidence="5">PEP guanylyltransferase</shortName>
        <ecNumber evidence="5">2.7.7.105</ecNumber>
    </recommendedName>
</protein>
<reference evidence="8" key="1">
    <citation type="journal article" date="2019" name="Int. J. Syst. Evol. Microbiol.">
        <title>The Global Catalogue of Microorganisms (GCM) 10K type strain sequencing project: providing services to taxonomists for standard genome sequencing and annotation.</title>
        <authorList>
            <consortium name="The Broad Institute Genomics Platform"/>
            <consortium name="The Broad Institute Genome Sequencing Center for Infectious Disease"/>
            <person name="Wu L."/>
            <person name="Ma J."/>
        </authorList>
    </citation>
    <scope>NUCLEOTIDE SEQUENCE [LARGE SCALE GENOMIC DNA]</scope>
    <source>
        <strain evidence="8">CCUG 43114</strain>
    </source>
</reference>
<dbReference type="RefSeq" id="WP_340268261.1">
    <property type="nucleotide sequence ID" value="NZ_JBBEOG010000002.1"/>
</dbReference>
<dbReference type="EMBL" id="JBHSLD010000007">
    <property type="protein sequence ID" value="MFC5380438.1"/>
    <property type="molecule type" value="Genomic_DNA"/>
</dbReference>
<gene>
    <name evidence="7" type="primary">cofC</name>
    <name evidence="5" type="synonym">fbiD</name>
    <name evidence="7" type="ORF">ACFPJ6_06515</name>
</gene>
<dbReference type="Proteomes" id="UP001596122">
    <property type="component" value="Unassembled WGS sequence"/>
</dbReference>
<comment type="caution">
    <text evidence="7">The sequence shown here is derived from an EMBL/GenBank/DDBJ whole genome shotgun (WGS) entry which is preliminary data.</text>
</comment>
<evidence type="ECO:0000313" key="7">
    <source>
        <dbReference type="EMBL" id="MFC5380438.1"/>
    </source>
</evidence>
<accession>A0ABW0GKM0</accession>
<comment type="similarity">
    <text evidence="5">Belongs to the CofC family.</text>
</comment>
<dbReference type="InterPro" id="IPR025877">
    <property type="entry name" value="MobA-like_NTP_Trfase"/>
</dbReference>
<feature type="binding site" evidence="5">
    <location>
        <position position="147"/>
    </location>
    <ligand>
        <name>phosphoenolpyruvate</name>
        <dbReference type="ChEBI" id="CHEBI:58702"/>
    </ligand>
</feature>
<keyword evidence="3 5" id="KW-0547">Nucleotide-binding</keyword>
<dbReference type="GO" id="GO:0043814">
    <property type="term" value="F:phospholactate guanylyltransferase activity"/>
    <property type="evidence" value="ECO:0007669"/>
    <property type="project" value="UniProtKB-EC"/>
</dbReference>
<organism evidence="7 8">
    <name type="scientific">Aquipuribacter nitratireducens</name>
    <dbReference type="NCBI Taxonomy" id="650104"/>
    <lineage>
        <taxon>Bacteria</taxon>
        <taxon>Bacillati</taxon>
        <taxon>Actinomycetota</taxon>
        <taxon>Actinomycetes</taxon>
        <taxon>Micrococcales</taxon>
        <taxon>Intrasporangiaceae</taxon>
        <taxon>Aquipuribacter</taxon>
    </lineage>
</organism>
<comment type="catalytic activity">
    <reaction evidence="5">
        <text>phosphoenolpyruvate + GTP + H(+) = enolpyruvoyl-2-diphospho-5'-guanosine + diphosphate</text>
        <dbReference type="Rhea" id="RHEA:30519"/>
        <dbReference type="ChEBI" id="CHEBI:15378"/>
        <dbReference type="ChEBI" id="CHEBI:33019"/>
        <dbReference type="ChEBI" id="CHEBI:37565"/>
        <dbReference type="ChEBI" id="CHEBI:58702"/>
        <dbReference type="ChEBI" id="CHEBI:143701"/>
        <dbReference type="EC" id="2.7.7.105"/>
    </reaction>
</comment>
<keyword evidence="1 5" id="KW-0808">Transferase</keyword>
<dbReference type="PANTHER" id="PTHR40392">
    <property type="entry name" value="2-PHOSPHO-L-LACTATE GUANYLYLTRANSFERASE"/>
    <property type="match status" value="1"/>
</dbReference>
<comment type="pathway">
    <text evidence="5">Cofactor biosynthesis; coenzyme F420 biosynthesis.</text>
</comment>
<comment type="function">
    <text evidence="5">Guanylyltransferase that catalyzes the activation of phosphoenolpyruvate (PEP) as enolpyruvoyl-2-diphospho-5'-guanosine, via the condensation of PEP with GTP. It is involved in the biosynthesis of coenzyme F420, a hydride carrier cofactor.</text>
</comment>
<keyword evidence="8" id="KW-1185">Reference proteome</keyword>
<dbReference type="InterPro" id="IPR002835">
    <property type="entry name" value="CofC"/>
</dbReference>
<keyword evidence="4 5" id="KW-0342">GTP-binding</keyword>
<evidence type="ECO:0000256" key="2">
    <source>
        <dbReference type="ARBA" id="ARBA00022695"/>
    </source>
</evidence>
<dbReference type="EC" id="2.7.7.105" evidence="5"/>
<sequence>MATDRAAPGWTVVLPVKGGDSAKSRLAVPDRISLARAVALDTVAAVTAADGVVQRVLVVTGDARAAAEHAALGATVVADPGPDLAAALRAGLEAAGRQAPERPCAVLLADLPALTADDVRLGLAACADALASGARQVTVPDADGTGTTLLAAASPAVLTPSFGAGSAGRHAVVAHVLTDVPWALRHDVDTAHQLDAVLAHGAGPRTRAVVAGPARDAG</sequence>
<feature type="binding site" evidence="5">
    <location>
        <position position="166"/>
    </location>
    <ligand>
        <name>phosphoenolpyruvate</name>
        <dbReference type="ChEBI" id="CHEBI:58702"/>
    </ligand>
</feature>
<dbReference type="PANTHER" id="PTHR40392:SF1">
    <property type="entry name" value="2-PHOSPHO-L-LACTATE GUANYLYLTRANSFERASE"/>
    <property type="match status" value="1"/>
</dbReference>
<feature type="binding site" evidence="5">
    <location>
        <position position="163"/>
    </location>
    <ligand>
        <name>phosphoenolpyruvate</name>
        <dbReference type="ChEBI" id="CHEBI:58702"/>
    </ligand>
</feature>
<feature type="domain" description="MobA-like NTP transferase" evidence="6">
    <location>
        <begin position="45"/>
        <end position="154"/>
    </location>
</feature>
<dbReference type="InterPro" id="IPR029044">
    <property type="entry name" value="Nucleotide-diphossugar_trans"/>
</dbReference>
<dbReference type="Pfam" id="PF12804">
    <property type="entry name" value="NTP_transf_3"/>
    <property type="match status" value="1"/>
</dbReference>